<evidence type="ECO:0000313" key="5">
    <source>
        <dbReference type="EMBL" id="KAA8526204.1"/>
    </source>
</evidence>
<dbReference type="Gene3D" id="1.25.40.270">
    <property type="entry name" value="Vacuolar protein sorting-associated protein vta1"/>
    <property type="match status" value="1"/>
</dbReference>
<organism evidence="5 6">
    <name type="scientific">Nyssa sinensis</name>
    <dbReference type="NCBI Taxonomy" id="561372"/>
    <lineage>
        <taxon>Eukaryota</taxon>
        <taxon>Viridiplantae</taxon>
        <taxon>Streptophyta</taxon>
        <taxon>Embryophyta</taxon>
        <taxon>Tracheophyta</taxon>
        <taxon>Spermatophyta</taxon>
        <taxon>Magnoliopsida</taxon>
        <taxon>eudicotyledons</taxon>
        <taxon>Gunneridae</taxon>
        <taxon>Pentapetalae</taxon>
        <taxon>asterids</taxon>
        <taxon>Cornales</taxon>
        <taxon>Nyssaceae</taxon>
        <taxon>Nyssa</taxon>
    </lineage>
</organism>
<keyword evidence="6" id="KW-1185">Reference proteome</keyword>
<dbReference type="PANTHER" id="PTHR46009">
    <property type="entry name" value="VACUOLAR PROTEIN SORTING-ASSOCIATED PROTEIN VTA1 HOMOLOG"/>
    <property type="match status" value="1"/>
</dbReference>
<dbReference type="EMBL" id="CM018046">
    <property type="protein sequence ID" value="KAA8526204.1"/>
    <property type="molecule type" value="Genomic_DNA"/>
</dbReference>
<evidence type="ECO:0000256" key="2">
    <source>
        <dbReference type="ARBA" id="ARBA00023136"/>
    </source>
</evidence>
<dbReference type="InterPro" id="IPR023175">
    <property type="entry name" value="Vta1/CALS_N_sf"/>
</dbReference>
<dbReference type="GO" id="GO:0032511">
    <property type="term" value="P:late endosome to vacuole transport via multivesicular body sorting pathway"/>
    <property type="evidence" value="ECO:0007669"/>
    <property type="project" value="InterPro"/>
</dbReference>
<dbReference type="AlphaFoldDB" id="A0A5J5A7L6"/>
<feature type="domain" description="Vta1/callose synthase N-terminal" evidence="4">
    <location>
        <begin position="51"/>
        <end position="178"/>
    </location>
</feature>
<sequence>MASSSGTKDGIGPLRSLSKKMARAPTMVDPTTDENTVVDSEVVPSSIAMTIAPILRVANEVESDNPRVAYLCRFHAFEKSHLMDPKSSGRGIRQFKTYLLHRLEREEEETEPRLTKSDPSEIQKYYQNFYEKNVEDAEYTKTPEELVKIYQIATILYEVLKTVVPPEKIDEKSQRYAKKVEEKRAQYEHYNILPLYAVGVKPAIMEFPEIIAGNSSST</sequence>
<dbReference type="InterPro" id="IPR044538">
    <property type="entry name" value="Vta1-like"/>
</dbReference>
<proteinExistence type="predicted"/>
<protein>
    <recommendedName>
        <fullName evidence="4">Vta1/callose synthase N-terminal domain-containing protein</fullName>
    </recommendedName>
</protein>
<dbReference type="Proteomes" id="UP000325577">
    <property type="component" value="Linkage Group LG3"/>
</dbReference>
<keyword evidence="2" id="KW-0472">Membrane</keyword>
<feature type="region of interest" description="Disordered" evidence="3">
    <location>
        <begin position="1"/>
        <end position="37"/>
    </location>
</feature>
<accession>A0A5J5A7L6</accession>
<dbReference type="PANTHER" id="PTHR46009:SF1">
    <property type="entry name" value="VACUOLAR PROTEIN SORTING-ASSOCIATED PROTEIN VTA1 HOMOLOG"/>
    <property type="match status" value="1"/>
</dbReference>
<gene>
    <name evidence="5" type="ORF">F0562_008057</name>
</gene>
<dbReference type="InterPro" id="IPR039431">
    <property type="entry name" value="Vta1/CALS_N"/>
</dbReference>
<reference evidence="5 6" key="1">
    <citation type="submission" date="2019-09" db="EMBL/GenBank/DDBJ databases">
        <title>A chromosome-level genome assembly of the Chinese tupelo Nyssa sinensis.</title>
        <authorList>
            <person name="Yang X."/>
            <person name="Kang M."/>
            <person name="Yang Y."/>
            <person name="Xiong H."/>
            <person name="Wang M."/>
            <person name="Zhang Z."/>
            <person name="Wang Z."/>
            <person name="Wu H."/>
            <person name="Ma T."/>
            <person name="Liu J."/>
            <person name="Xi Z."/>
        </authorList>
    </citation>
    <scope>NUCLEOTIDE SEQUENCE [LARGE SCALE GENOMIC DNA]</scope>
    <source>
        <strain evidence="5">J267</strain>
        <tissue evidence="5">Leaf</tissue>
    </source>
</reference>
<dbReference type="GO" id="GO:0005771">
    <property type="term" value="C:multivesicular body"/>
    <property type="evidence" value="ECO:0007669"/>
    <property type="project" value="TreeGrafter"/>
</dbReference>
<evidence type="ECO:0000259" key="4">
    <source>
        <dbReference type="Pfam" id="PF04652"/>
    </source>
</evidence>
<evidence type="ECO:0000313" key="6">
    <source>
        <dbReference type="Proteomes" id="UP000325577"/>
    </source>
</evidence>
<comment type="subcellular location">
    <subcellularLocation>
        <location evidence="1">Endomembrane system</location>
    </subcellularLocation>
</comment>
<dbReference type="OrthoDB" id="1880850at2759"/>
<evidence type="ECO:0000256" key="1">
    <source>
        <dbReference type="ARBA" id="ARBA00004308"/>
    </source>
</evidence>
<evidence type="ECO:0000256" key="3">
    <source>
        <dbReference type="SAM" id="MobiDB-lite"/>
    </source>
</evidence>
<name>A0A5J5A7L6_9ASTE</name>
<dbReference type="Pfam" id="PF04652">
    <property type="entry name" value="Vta1"/>
    <property type="match status" value="1"/>
</dbReference>